<evidence type="ECO:0000256" key="5">
    <source>
        <dbReference type="ARBA" id="ARBA00022989"/>
    </source>
</evidence>
<evidence type="ECO:0000313" key="10">
    <source>
        <dbReference type="Proteomes" id="UP000298061"/>
    </source>
</evidence>
<dbReference type="OrthoDB" id="413079at2759"/>
<feature type="transmembrane region" description="Helical" evidence="8">
    <location>
        <begin position="353"/>
        <end position="371"/>
    </location>
</feature>
<evidence type="ECO:0000256" key="8">
    <source>
        <dbReference type="SAM" id="Phobius"/>
    </source>
</evidence>
<feature type="compositionally biased region" description="Polar residues" evidence="7">
    <location>
        <begin position="1"/>
        <end position="11"/>
    </location>
</feature>
<dbReference type="InterPro" id="IPR011701">
    <property type="entry name" value="MFS"/>
</dbReference>
<gene>
    <name evidence="9" type="ORF">EWM64_g6956</name>
</gene>
<organism evidence="9 10">
    <name type="scientific">Hericium alpestre</name>
    <dbReference type="NCBI Taxonomy" id="135208"/>
    <lineage>
        <taxon>Eukaryota</taxon>
        <taxon>Fungi</taxon>
        <taxon>Dikarya</taxon>
        <taxon>Basidiomycota</taxon>
        <taxon>Agaricomycotina</taxon>
        <taxon>Agaricomycetes</taxon>
        <taxon>Russulales</taxon>
        <taxon>Hericiaceae</taxon>
        <taxon>Hericium</taxon>
    </lineage>
</organism>
<dbReference type="Proteomes" id="UP000298061">
    <property type="component" value="Unassembled WGS sequence"/>
</dbReference>
<feature type="transmembrane region" description="Helical" evidence="8">
    <location>
        <begin position="164"/>
        <end position="183"/>
    </location>
</feature>
<dbReference type="GO" id="GO:0012505">
    <property type="term" value="C:endomembrane system"/>
    <property type="evidence" value="ECO:0007669"/>
    <property type="project" value="UniProtKB-SubCell"/>
</dbReference>
<evidence type="ECO:0000256" key="2">
    <source>
        <dbReference type="ARBA" id="ARBA00008335"/>
    </source>
</evidence>
<keyword evidence="10" id="KW-1185">Reference proteome</keyword>
<dbReference type="GO" id="GO:0022857">
    <property type="term" value="F:transmembrane transporter activity"/>
    <property type="evidence" value="ECO:0007669"/>
    <property type="project" value="InterPro"/>
</dbReference>
<dbReference type="GO" id="GO:0016020">
    <property type="term" value="C:membrane"/>
    <property type="evidence" value="ECO:0007669"/>
    <property type="project" value="TreeGrafter"/>
</dbReference>
<feature type="transmembrane region" description="Helical" evidence="8">
    <location>
        <begin position="286"/>
        <end position="312"/>
    </location>
</feature>
<comment type="subcellular location">
    <subcellularLocation>
        <location evidence="1">Endomembrane system</location>
        <topology evidence="1">Multi-pass membrane protein</topology>
    </subcellularLocation>
</comment>
<keyword evidence="6 8" id="KW-0472">Membrane</keyword>
<evidence type="ECO:0000256" key="4">
    <source>
        <dbReference type="ARBA" id="ARBA00022692"/>
    </source>
</evidence>
<evidence type="ECO:0000256" key="6">
    <source>
        <dbReference type="ARBA" id="ARBA00023136"/>
    </source>
</evidence>
<accession>A0A4Y9ZQ77</accession>
<evidence type="ECO:0000256" key="3">
    <source>
        <dbReference type="ARBA" id="ARBA00022448"/>
    </source>
</evidence>
<dbReference type="Pfam" id="PF07690">
    <property type="entry name" value="MFS_1"/>
    <property type="match status" value="1"/>
</dbReference>
<sequence>MSTAVELTDFSSALAERHPDGSALQEHLSISSRPPVQRLNTERTVVEPIPHDAVDKALGEEAKSVPAVVDPADAIAGAQTPVIASTTYPPISESEVGISVVEPPSESIAGWNGGATGALIPAIEKAFNIGYARVAILFISTFMGYAFAAVVAGAVSRRIGFGRALCLSVVIELVGVIALVNAINCSQQLGLCNAYFAILHNPLLYTGVLHGIYGLGAFASPLVATAMITRGVPYHLFYLTNLGMNVPVLGIVWFAFRDLQELPSRPEDVVPAGGASFRDTLKSRSVWTLSIFLMLYVGAEESVGGWIVSYVIEVRKGSPEGASWVASSFYLGIAIGRIALPALNTWLGERRAIFIYLALAVALEAVAWACLCSHRLRPQPRSSGSRSRHATRRRSRWADA</sequence>
<dbReference type="SUPFAM" id="SSF103473">
    <property type="entry name" value="MFS general substrate transporter"/>
    <property type="match status" value="1"/>
</dbReference>
<protein>
    <recommendedName>
        <fullName evidence="11">Major facilitator superfamily (MFS) profile domain-containing protein</fullName>
    </recommendedName>
</protein>
<feature type="transmembrane region" description="Helical" evidence="8">
    <location>
        <begin position="236"/>
        <end position="256"/>
    </location>
</feature>
<dbReference type="PANTHER" id="PTHR23514">
    <property type="entry name" value="BYPASS OF STOP CODON PROTEIN 6"/>
    <property type="match status" value="1"/>
</dbReference>
<evidence type="ECO:0000256" key="7">
    <source>
        <dbReference type="SAM" id="MobiDB-lite"/>
    </source>
</evidence>
<evidence type="ECO:0008006" key="11">
    <source>
        <dbReference type="Google" id="ProtNLM"/>
    </source>
</evidence>
<reference evidence="9 10" key="1">
    <citation type="submission" date="2019-02" db="EMBL/GenBank/DDBJ databases">
        <title>Genome sequencing of the rare red list fungi Hericium alpestre (H. flagellum).</title>
        <authorList>
            <person name="Buettner E."/>
            <person name="Kellner H."/>
        </authorList>
    </citation>
    <scope>NUCLEOTIDE SEQUENCE [LARGE SCALE GENOMIC DNA]</scope>
    <source>
        <strain evidence="9 10">DSM 108284</strain>
    </source>
</reference>
<comment type="similarity">
    <text evidence="2">Belongs to the major facilitator superfamily.</text>
</comment>
<proteinExistence type="inferred from homology"/>
<keyword evidence="5 8" id="KW-1133">Transmembrane helix</keyword>
<dbReference type="AlphaFoldDB" id="A0A4Y9ZQ77"/>
<keyword evidence="3" id="KW-0813">Transport</keyword>
<feature type="transmembrane region" description="Helical" evidence="8">
    <location>
        <begin position="324"/>
        <end position="347"/>
    </location>
</feature>
<keyword evidence="4 8" id="KW-0812">Transmembrane</keyword>
<comment type="caution">
    <text evidence="9">The sequence shown here is derived from an EMBL/GenBank/DDBJ whole genome shotgun (WGS) entry which is preliminary data.</text>
</comment>
<dbReference type="InterPro" id="IPR051788">
    <property type="entry name" value="MFS_Transporter"/>
</dbReference>
<name>A0A4Y9ZQ77_9AGAM</name>
<dbReference type="Gene3D" id="1.20.1250.20">
    <property type="entry name" value="MFS general substrate transporter like domains"/>
    <property type="match status" value="2"/>
</dbReference>
<dbReference type="EMBL" id="SFCI01001013">
    <property type="protein sequence ID" value="TFY77056.1"/>
    <property type="molecule type" value="Genomic_DNA"/>
</dbReference>
<feature type="region of interest" description="Disordered" evidence="7">
    <location>
        <begin position="1"/>
        <end position="28"/>
    </location>
</feature>
<feature type="transmembrane region" description="Helical" evidence="8">
    <location>
        <begin position="130"/>
        <end position="152"/>
    </location>
</feature>
<dbReference type="STRING" id="135208.A0A4Y9ZQ77"/>
<feature type="compositionally biased region" description="Basic residues" evidence="7">
    <location>
        <begin position="386"/>
        <end position="400"/>
    </location>
</feature>
<dbReference type="PANTHER" id="PTHR23514:SF3">
    <property type="entry name" value="BYPASS OF STOP CODON PROTEIN 6"/>
    <property type="match status" value="1"/>
</dbReference>
<evidence type="ECO:0000256" key="1">
    <source>
        <dbReference type="ARBA" id="ARBA00004127"/>
    </source>
</evidence>
<feature type="transmembrane region" description="Helical" evidence="8">
    <location>
        <begin position="203"/>
        <end position="224"/>
    </location>
</feature>
<feature type="region of interest" description="Disordered" evidence="7">
    <location>
        <begin position="377"/>
        <end position="400"/>
    </location>
</feature>
<dbReference type="InterPro" id="IPR036259">
    <property type="entry name" value="MFS_trans_sf"/>
</dbReference>
<evidence type="ECO:0000313" key="9">
    <source>
        <dbReference type="EMBL" id="TFY77056.1"/>
    </source>
</evidence>